<proteinExistence type="inferred from homology"/>
<dbReference type="Proteomes" id="UP000076837">
    <property type="component" value="Unassembled WGS sequence"/>
</dbReference>
<dbReference type="GO" id="GO:0005506">
    <property type="term" value="F:iron ion binding"/>
    <property type="evidence" value="ECO:0007669"/>
    <property type="project" value="InterPro"/>
</dbReference>
<keyword evidence="8" id="KW-0812">Transmembrane</keyword>
<reference evidence="9 10" key="1">
    <citation type="journal article" date="2016" name="Sci. Rep.">
        <title>Draft genome sequencing and secretome analysis of fungal phytopathogen Ascochyta rabiei provides insight into the necrotrophic effector repertoire.</title>
        <authorList>
            <person name="Verma S."/>
            <person name="Gazara R.K."/>
            <person name="Nizam S."/>
            <person name="Parween S."/>
            <person name="Chattopadhyay D."/>
            <person name="Verma P.K."/>
        </authorList>
    </citation>
    <scope>NUCLEOTIDE SEQUENCE [LARGE SCALE GENOMIC DNA]</scope>
    <source>
        <strain evidence="9 10">ArDII</strain>
    </source>
</reference>
<dbReference type="Pfam" id="PF00067">
    <property type="entry name" value="p450"/>
    <property type="match status" value="1"/>
</dbReference>
<dbReference type="GO" id="GO:0016705">
    <property type="term" value="F:oxidoreductase activity, acting on paired donors, with incorporation or reduction of molecular oxygen"/>
    <property type="evidence" value="ECO:0007669"/>
    <property type="project" value="InterPro"/>
</dbReference>
<name>A0A163A280_DIDRA</name>
<dbReference type="InterPro" id="IPR001128">
    <property type="entry name" value="Cyt_P450"/>
</dbReference>
<dbReference type="EMBL" id="JYNV01000262">
    <property type="protein sequence ID" value="KZM20942.1"/>
    <property type="molecule type" value="Genomic_DNA"/>
</dbReference>
<accession>A0A163A280</accession>
<dbReference type="STRING" id="5454.A0A163A280"/>
<gene>
    <name evidence="9" type="ORF">ST47_g7922</name>
</gene>
<evidence type="ECO:0000313" key="10">
    <source>
        <dbReference type="Proteomes" id="UP000076837"/>
    </source>
</evidence>
<evidence type="ECO:0000256" key="8">
    <source>
        <dbReference type="SAM" id="Phobius"/>
    </source>
</evidence>
<dbReference type="InterPro" id="IPR002401">
    <property type="entry name" value="Cyt_P450_E_grp-I"/>
</dbReference>
<protein>
    <submittedName>
        <fullName evidence="9">Heme binding</fullName>
    </submittedName>
</protein>
<dbReference type="InterPro" id="IPR039470">
    <property type="entry name" value="Nuc_deoxyri_tr2"/>
</dbReference>
<dbReference type="AlphaFoldDB" id="A0A163A280"/>
<dbReference type="Pfam" id="PF15891">
    <property type="entry name" value="Nuc_deoxyri_tr2"/>
    <property type="match status" value="1"/>
</dbReference>
<dbReference type="GO" id="GO:0020037">
    <property type="term" value="F:heme binding"/>
    <property type="evidence" value="ECO:0007669"/>
    <property type="project" value="InterPro"/>
</dbReference>
<feature type="transmembrane region" description="Helical" evidence="8">
    <location>
        <begin position="130"/>
        <end position="149"/>
    </location>
</feature>
<dbReference type="Gene3D" id="1.10.630.10">
    <property type="entry name" value="Cytochrome P450"/>
    <property type="match status" value="1"/>
</dbReference>
<dbReference type="PANTHER" id="PTHR46300:SF2">
    <property type="entry name" value="CYTOCHROME P450 MONOOXYGENASE ALNH-RELATED"/>
    <property type="match status" value="1"/>
</dbReference>
<keyword evidence="2 6" id="KW-0479">Metal-binding</keyword>
<evidence type="ECO:0000256" key="7">
    <source>
        <dbReference type="RuleBase" id="RU000461"/>
    </source>
</evidence>
<evidence type="ECO:0000256" key="1">
    <source>
        <dbReference type="ARBA" id="ARBA00010617"/>
    </source>
</evidence>
<dbReference type="CDD" id="cd11065">
    <property type="entry name" value="CYP64-like"/>
    <property type="match status" value="1"/>
</dbReference>
<dbReference type="PROSITE" id="PS00086">
    <property type="entry name" value="CYTOCHROME_P450"/>
    <property type="match status" value="1"/>
</dbReference>
<comment type="similarity">
    <text evidence="1 7">Belongs to the cytochrome P450 family.</text>
</comment>
<dbReference type="Gene3D" id="3.40.50.450">
    <property type="match status" value="1"/>
</dbReference>
<keyword evidence="5 7" id="KW-0503">Monooxygenase</keyword>
<sequence>MSETDSKALVYKPPARPTLNRPSVILYGSIEPDPANDWQTSLARSLVDLPVTVINPRCDAWDSTWVEDVSNLRFKEQVEWEMDYANLADVIAFYFKPGTLTPITLLELGMYAGTGKAVHVEFRTDLTMALHLYQVAFVASFILVFVRLYRYSKLSARPAGYPPGPKTAPFIGNLHQLPVSRPELKFTEYARQFGALTGLKLGRQNLVVLNTWEAVRDLIEQKGSIYSSRPSIPVCDIVVPNGENPALSVYGDQWRGQRKRLVEFLGGDRTDKMKPVQDAESTQMIYDMMHQPEDFERHVDRSFGATILATVFGRRGKTMEPGGKLDSFFKVEAQWAASLGATSYPPLNSFPFLANVPDYLTPWKGWKDRALLIRNEQERVYGTLLSETRERLTEGKGKDCFLATVLKTQVKERYTDKHLSHLSGVLLEGGAETSASSIMIFIMAMAAYPDVLAKAQEEVDGICGTSRMPNKDDIDNLSYIRSCMLEVLRHRPIIPLGVPHNTTATDTYGDYTIPTNTDIIINAWRINHDESFYDEPATFNPDRYMQDEYGRGASVRSQDIKGRRMNYTFGAGRRVCPGQKFAENSMRIHFAKLVWAFDIKRTGSLPSHDWNGWTDGLVIRPKNLKVKFELRSGRKETIEHAWSEADAFLRQFEE</sequence>
<organism evidence="9 10">
    <name type="scientific">Didymella rabiei</name>
    <name type="common">Chickpea ascochyta blight fungus</name>
    <name type="synonym">Mycosphaerella rabiei</name>
    <dbReference type="NCBI Taxonomy" id="5454"/>
    <lineage>
        <taxon>Eukaryota</taxon>
        <taxon>Fungi</taxon>
        <taxon>Dikarya</taxon>
        <taxon>Ascomycota</taxon>
        <taxon>Pezizomycotina</taxon>
        <taxon>Dothideomycetes</taxon>
        <taxon>Pleosporomycetidae</taxon>
        <taxon>Pleosporales</taxon>
        <taxon>Pleosporineae</taxon>
        <taxon>Didymellaceae</taxon>
        <taxon>Ascochyta</taxon>
    </lineage>
</organism>
<feature type="binding site" description="axial binding residue" evidence="6">
    <location>
        <position position="576"/>
    </location>
    <ligand>
        <name>heme</name>
        <dbReference type="ChEBI" id="CHEBI:30413"/>
    </ligand>
    <ligandPart>
        <name>Fe</name>
        <dbReference type="ChEBI" id="CHEBI:18248"/>
    </ligandPart>
</feature>
<dbReference type="InterPro" id="IPR050364">
    <property type="entry name" value="Cytochrome_P450_fung"/>
</dbReference>
<evidence type="ECO:0000256" key="5">
    <source>
        <dbReference type="ARBA" id="ARBA00023033"/>
    </source>
</evidence>
<keyword evidence="10" id="KW-1185">Reference proteome</keyword>
<keyword evidence="8" id="KW-1133">Transmembrane helix</keyword>
<dbReference type="PRINTS" id="PR00385">
    <property type="entry name" value="P450"/>
</dbReference>
<dbReference type="InterPro" id="IPR017972">
    <property type="entry name" value="Cyt_P450_CS"/>
</dbReference>
<comment type="caution">
    <text evidence="9">The sequence shown here is derived from an EMBL/GenBank/DDBJ whole genome shotgun (WGS) entry which is preliminary data.</text>
</comment>
<dbReference type="SUPFAM" id="SSF48264">
    <property type="entry name" value="Cytochrome P450"/>
    <property type="match status" value="1"/>
</dbReference>
<keyword evidence="4 6" id="KW-0408">Iron</keyword>
<keyword evidence="6 7" id="KW-0349">Heme</keyword>
<dbReference type="InterPro" id="IPR036396">
    <property type="entry name" value="Cyt_P450_sf"/>
</dbReference>
<dbReference type="PANTHER" id="PTHR46300">
    <property type="entry name" value="P450, PUTATIVE (EUROFUNG)-RELATED-RELATED"/>
    <property type="match status" value="1"/>
</dbReference>
<keyword evidence="3 7" id="KW-0560">Oxidoreductase</keyword>
<evidence type="ECO:0000313" key="9">
    <source>
        <dbReference type="EMBL" id="KZM20942.1"/>
    </source>
</evidence>
<dbReference type="GO" id="GO:0004497">
    <property type="term" value="F:monooxygenase activity"/>
    <property type="evidence" value="ECO:0007669"/>
    <property type="project" value="UniProtKB-KW"/>
</dbReference>
<dbReference type="PRINTS" id="PR00463">
    <property type="entry name" value="EP450I"/>
</dbReference>
<comment type="cofactor">
    <cofactor evidence="6">
        <name>heme</name>
        <dbReference type="ChEBI" id="CHEBI:30413"/>
    </cofactor>
</comment>
<keyword evidence="8" id="KW-0472">Membrane</keyword>
<evidence type="ECO:0000256" key="3">
    <source>
        <dbReference type="ARBA" id="ARBA00023002"/>
    </source>
</evidence>
<evidence type="ECO:0000256" key="6">
    <source>
        <dbReference type="PIRSR" id="PIRSR602401-1"/>
    </source>
</evidence>
<evidence type="ECO:0000256" key="4">
    <source>
        <dbReference type="ARBA" id="ARBA00023004"/>
    </source>
</evidence>
<evidence type="ECO:0000256" key="2">
    <source>
        <dbReference type="ARBA" id="ARBA00022723"/>
    </source>
</evidence>